<sequence>MHATDRNGVTASAEGDEITRKRCHAPAETDSSLLDGLTPHELGRVGELIVASYLEERGYEILERGYRCREGEADLIARDAVEDEIVLVEVKTRRRGRADATICPEDAVDARKRRRYRRIAACYVQQRTEERAIRFDVVSVTVSPGNVADIMHIFDAFDGGDRR</sequence>
<accession>F2N9G3</accession>
<dbReference type="AlphaFoldDB" id="F2N9G3"/>
<dbReference type="eggNOG" id="COG0792">
    <property type="taxonomic scope" value="Bacteria"/>
</dbReference>
<feature type="region of interest" description="Disordered" evidence="3">
    <location>
        <begin position="1"/>
        <end position="22"/>
    </location>
</feature>
<evidence type="ECO:0000313" key="5">
    <source>
        <dbReference type="Proteomes" id="UP000006851"/>
    </source>
</evidence>
<dbReference type="RefSeq" id="WP_013708735.1">
    <property type="nucleotide sequence ID" value="NC_015389.1"/>
</dbReference>
<dbReference type="EMBL" id="CP002628">
    <property type="protein sequence ID" value="AEB06992.1"/>
    <property type="molecule type" value="Genomic_DNA"/>
</dbReference>
<comment type="similarity">
    <text evidence="1 2">Belongs to the UPF0102 family.</text>
</comment>
<dbReference type="STRING" id="700015.Corgl_0879"/>
<dbReference type="GO" id="GO:0003676">
    <property type="term" value="F:nucleic acid binding"/>
    <property type="evidence" value="ECO:0007669"/>
    <property type="project" value="InterPro"/>
</dbReference>
<evidence type="ECO:0000256" key="1">
    <source>
        <dbReference type="ARBA" id="ARBA00006738"/>
    </source>
</evidence>
<dbReference type="InterPro" id="IPR011856">
    <property type="entry name" value="tRNA_endonuc-like_dom_sf"/>
</dbReference>
<proteinExistence type="inferred from homology"/>
<dbReference type="SUPFAM" id="SSF52980">
    <property type="entry name" value="Restriction endonuclease-like"/>
    <property type="match status" value="1"/>
</dbReference>
<dbReference type="HOGENOM" id="CLU_115353_2_3_11"/>
<keyword evidence="5" id="KW-1185">Reference proteome</keyword>
<dbReference type="Proteomes" id="UP000006851">
    <property type="component" value="Chromosome"/>
</dbReference>
<gene>
    <name evidence="4" type="ordered locus">Corgl_0879</name>
</gene>
<dbReference type="OrthoDB" id="9794876at2"/>
<protein>
    <recommendedName>
        <fullName evidence="2">UPF0102 protein Corgl_0879</fullName>
    </recommendedName>
</protein>
<name>F2N9G3_CORGP</name>
<evidence type="ECO:0000256" key="3">
    <source>
        <dbReference type="SAM" id="MobiDB-lite"/>
    </source>
</evidence>
<dbReference type="PANTHER" id="PTHR34039:SF1">
    <property type="entry name" value="UPF0102 PROTEIN YRAN"/>
    <property type="match status" value="1"/>
</dbReference>
<dbReference type="Gene3D" id="3.40.1350.10">
    <property type="match status" value="1"/>
</dbReference>
<dbReference type="PANTHER" id="PTHR34039">
    <property type="entry name" value="UPF0102 PROTEIN YRAN"/>
    <property type="match status" value="1"/>
</dbReference>
<reference evidence="5" key="1">
    <citation type="journal article" date="2013" name="Stand. Genomic Sci.">
        <title>Complete genome sequence of Coriobacterium glomerans type strain (PW2(T)) from the midgut of Pyrrhocoris apterus L. (red soldier bug).</title>
        <authorList>
            <person name="Stackebrandt E."/>
            <person name="Zeytun A."/>
            <person name="Lapidus A."/>
            <person name="Nolan M."/>
            <person name="Lucas S."/>
            <person name="Hammon N."/>
            <person name="Deshpande S."/>
            <person name="Cheng J.F."/>
            <person name="Tapia R."/>
            <person name="Goodwin L.A."/>
            <person name="Pitluck S."/>
            <person name="Liolios K."/>
            <person name="Pagani I."/>
            <person name="Ivanova N."/>
            <person name="Mavromatis K."/>
            <person name="Mikhailova N."/>
            <person name="Huntemann M."/>
            <person name="Pati A."/>
            <person name="Chen A."/>
            <person name="Palaniappan K."/>
            <person name="Chang Y.J."/>
            <person name="Land M."/>
            <person name="Hauser L."/>
            <person name="Rohde M."/>
            <person name="Pukall R."/>
            <person name="Goker M."/>
            <person name="Detter J.C."/>
            <person name="Woyke T."/>
            <person name="Bristow J."/>
            <person name="Eisen J.A."/>
            <person name="Markowitz V."/>
            <person name="Hugenholtz P."/>
            <person name="Kyrpides N.C."/>
            <person name="Klenk H.P."/>
        </authorList>
    </citation>
    <scope>NUCLEOTIDE SEQUENCE</scope>
    <source>
        <strain evidence="5">ATCC 49209 / DSM 20642 / JCM 10262 / PW2</strain>
    </source>
</reference>
<evidence type="ECO:0000256" key="2">
    <source>
        <dbReference type="HAMAP-Rule" id="MF_00048"/>
    </source>
</evidence>
<dbReference type="Pfam" id="PF02021">
    <property type="entry name" value="UPF0102"/>
    <property type="match status" value="1"/>
</dbReference>
<dbReference type="InterPro" id="IPR011335">
    <property type="entry name" value="Restrct_endonuc-II-like"/>
</dbReference>
<dbReference type="KEGG" id="cgo:Corgl_0879"/>
<evidence type="ECO:0000313" key="4">
    <source>
        <dbReference type="EMBL" id="AEB06992.1"/>
    </source>
</evidence>
<dbReference type="InterPro" id="IPR003509">
    <property type="entry name" value="UPF0102_YraN-like"/>
</dbReference>
<dbReference type="CDD" id="cd20736">
    <property type="entry name" value="PoNe_Nuclease"/>
    <property type="match status" value="1"/>
</dbReference>
<organism evidence="4 5">
    <name type="scientific">Coriobacterium glomerans (strain ATCC 49209 / DSM 20642 / JCM 10262 / PW2)</name>
    <dbReference type="NCBI Taxonomy" id="700015"/>
    <lineage>
        <taxon>Bacteria</taxon>
        <taxon>Bacillati</taxon>
        <taxon>Actinomycetota</taxon>
        <taxon>Coriobacteriia</taxon>
        <taxon>Coriobacteriales</taxon>
        <taxon>Coriobacteriaceae</taxon>
        <taxon>Coriobacterium</taxon>
    </lineage>
</organism>
<dbReference type="HAMAP" id="MF_00048">
    <property type="entry name" value="UPF0102"/>
    <property type="match status" value="1"/>
</dbReference>